<evidence type="ECO:0000256" key="1">
    <source>
        <dbReference type="ARBA" id="ARBA00022898"/>
    </source>
</evidence>
<comment type="caution">
    <text evidence="3">The sequence shown here is derived from an EMBL/GenBank/DDBJ whole genome shotgun (WGS) entry which is preliminary data.</text>
</comment>
<keyword evidence="1" id="KW-0663">Pyridoxal phosphate</keyword>
<feature type="domain" description="Aminotransferase class V" evidence="2">
    <location>
        <begin position="118"/>
        <end position="356"/>
    </location>
</feature>
<reference evidence="3 4" key="1">
    <citation type="submission" date="2022-06" db="EMBL/GenBank/DDBJ databases">
        <authorList>
            <person name="Xuan X."/>
        </authorList>
    </citation>
    <scope>NUCLEOTIDE SEQUENCE [LARGE SCALE GENOMIC DNA]</scope>
    <source>
        <strain evidence="3 4">2V75</strain>
    </source>
</reference>
<dbReference type="InterPro" id="IPR015421">
    <property type="entry name" value="PyrdxlP-dep_Trfase_major"/>
</dbReference>
<dbReference type="Gene3D" id="3.90.1150.10">
    <property type="entry name" value="Aspartate Aminotransferase, domain 1"/>
    <property type="match status" value="1"/>
</dbReference>
<proteinExistence type="predicted"/>
<dbReference type="Proteomes" id="UP001206312">
    <property type="component" value="Unassembled WGS sequence"/>
</dbReference>
<keyword evidence="4" id="KW-1185">Reference proteome</keyword>
<dbReference type="EMBL" id="JAMXIB010000005">
    <property type="protein sequence ID" value="MCO5724692.1"/>
    <property type="molecule type" value="Genomic_DNA"/>
</dbReference>
<dbReference type="PANTHER" id="PTHR43586:SF15">
    <property type="entry name" value="BLR3095 PROTEIN"/>
    <property type="match status" value="1"/>
</dbReference>
<dbReference type="InterPro" id="IPR015424">
    <property type="entry name" value="PyrdxlP-dep_Trfase"/>
</dbReference>
<dbReference type="RefSeq" id="WP_252741070.1">
    <property type="nucleotide sequence ID" value="NZ_JAMXIB010000005.1"/>
</dbReference>
<keyword evidence="3" id="KW-0808">Transferase</keyword>
<dbReference type="InterPro" id="IPR000192">
    <property type="entry name" value="Aminotrans_V_dom"/>
</dbReference>
<sequence length="364" mass="40536">MDDFSRFRSGFPALRQYTYLNTAAWGLMHEDLQEWRQDHDLEFLIGGSVMKMAALPLLEHTRERLGRFFGCDPGRIALSPNFSLGLNLLLEGLDSSSRVLLLEGDYPSLNWPFESRGFPISRIPLAADLEARIETALEAGPVEVLALSLVQWLNGILVRPEFLRGLKEKYPELLIIADATQYAGAFALDFEASGIDVLGASGYKWLLGGNGNGFFLFSPRAEERIVVRSHGFNAAGADPDRKEGIPFARRLEPGHLDTLCFGSLGFALEQLERLGMDRVDRYNRDLSARVKQALASLSLLDAQVLGRQDHSTIFNIPEPGGRYRYLKEHGVVCAPRGGGIRVSFHCYNSENDLDKLVELIKKAP</sequence>
<keyword evidence="3" id="KW-0032">Aminotransferase</keyword>
<name>A0ABT1AYJ8_9FLAO</name>
<organism evidence="3 4">
    <name type="scientific">Robiginitalea marina</name>
    <dbReference type="NCBI Taxonomy" id="2954105"/>
    <lineage>
        <taxon>Bacteria</taxon>
        <taxon>Pseudomonadati</taxon>
        <taxon>Bacteroidota</taxon>
        <taxon>Flavobacteriia</taxon>
        <taxon>Flavobacteriales</taxon>
        <taxon>Flavobacteriaceae</taxon>
        <taxon>Robiginitalea</taxon>
    </lineage>
</organism>
<accession>A0ABT1AYJ8</accession>
<dbReference type="GO" id="GO:0008483">
    <property type="term" value="F:transaminase activity"/>
    <property type="evidence" value="ECO:0007669"/>
    <property type="project" value="UniProtKB-KW"/>
</dbReference>
<evidence type="ECO:0000313" key="3">
    <source>
        <dbReference type="EMBL" id="MCO5724692.1"/>
    </source>
</evidence>
<dbReference type="SUPFAM" id="SSF53383">
    <property type="entry name" value="PLP-dependent transferases"/>
    <property type="match status" value="1"/>
</dbReference>
<evidence type="ECO:0000313" key="4">
    <source>
        <dbReference type="Proteomes" id="UP001206312"/>
    </source>
</evidence>
<dbReference type="Gene3D" id="3.40.640.10">
    <property type="entry name" value="Type I PLP-dependent aspartate aminotransferase-like (Major domain)"/>
    <property type="match status" value="1"/>
</dbReference>
<dbReference type="PANTHER" id="PTHR43586">
    <property type="entry name" value="CYSTEINE DESULFURASE"/>
    <property type="match status" value="1"/>
</dbReference>
<protein>
    <submittedName>
        <fullName evidence="3">Aminotransferase class V-fold PLP-dependent enzyme</fullName>
    </submittedName>
</protein>
<gene>
    <name evidence="3" type="ORF">NG653_07470</name>
</gene>
<evidence type="ECO:0000259" key="2">
    <source>
        <dbReference type="Pfam" id="PF00266"/>
    </source>
</evidence>
<dbReference type="InterPro" id="IPR015422">
    <property type="entry name" value="PyrdxlP-dep_Trfase_small"/>
</dbReference>
<dbReference type="Pfam" id="PF00266">
    <property type="entry name" value="Aminotran_5"/>
    <property type="match status" value="1"/>
</dbReference>